<comment type="similarity">
    <text evidence="1">Belongs to the isocitrate and isopropylmalate dehydrogenases family.</text>
</comment>
<accession>A0ABS5JYD1</accession>
<comment type="caution">
    <text evidence="3">The sequence shown here is derived from an EMBL/GenBank/DDBJ whole genome shotgun (WGS) entry which is preliminary data.</text>
</comment>
<dbReference type="Gene3D" id="3.40.718.10">
    <property type="entry name" value="Isopropylmalate Dehydrogenase"/>
    <property type="match status" value="1"/>
</dbReference>
<evidence type="ECO:0000256" key="1">
    <source>
        <dbReference type="ARBA" id="ARBA00007769"/>
    </source>
</evidence>
<name>A0ABS5JYD1_9BACT</name>
<dbReference type="PROSITE" id="PS00470">
    <property type="entry name" value="IDH_IMDH"/>
    <property type="match status" value="1"/>
</dbReference>
<evidence type="ECO:0000259" key="2">
    <source>
        <dbReference type="SMART" id="SM01329"/>
    </source>
</evidence>
<dbReference type="Pfam" id="PF00180">
    <property type="entry name" value="Iso_dh"/>
    <property type="match status" value="1"/>
</dbReference>
<keyword evidence="4" id="KW-1185">Reference proteome</keyword>
<proteinExistence type="inferred from homology"/>
<dbReference type="PANTHER" id="PTHR11835:SF77">
    <property type="entry name" value="ISOCITRATE_ISOPROPYLMALATE DEHYDROGENASE FAMILY PROTEIN"/>
    <property type="match status" value="1"/>
</dbReference>
<dbReference type="InterPro" id="IPR024084">
    <property type="entry name" value="IsoPropMal-DH-like_dom"/>
</dbReference>
<evidence type="ECO:0000313" key="4">
    <source>
        <dbReference type="Proteomes" id="UP000708576"/>
    </source>
</evidence>
<dbReference type="PANTHER" id="PTHR11835">
    <property type="entry name" value="DECARBOXYLATING DEHYDROGENASES-ISOCITRATE, ISOPROPYLMALATE, TARTRATE"/>
    <property type="match status" value="1"/>
</dbReference>
<dbReference type="RefSeq" id="WP_212216731.1">
    <property type="nucleotide sequence ID" value="NZ_JAGUCO010000011.1"/>
</dbReference>
<evidence type="ECO:0000313" key="3">
    <source>
        <dbReference type="EMBL" id="MBS2099489.1"/>
    </source>
</evidence>
<dbReference type="EMBL" id="JAGUCO010000011">
    <property type="protein sequence ID" value="MBS2099489.1"/>
    <property type="molecule type" value="Genomic_DNA"/>
</dbReference>
<organism evidence="3 4">
    <name type="scientific">Carboxylicivirga linearis</name>
    <dbReference type="NCBI Taxonomy" id="1628157"/>
    <lineage>
        <taxon>Bacteria</taxon>
        <taxon>Pseudomonadati</taxon>
        <taxon>Bacteroidota</taxon>
        <taxon>Bacteroidia</taxon>
        <taxon>Marinilabiliales</taxon>
        <taxon>Marinilabiliaceae</taxon>
        <taxon>Carboxylicivirga</taxon>
    </lineage>
</organism>
<sequence>MKKRTIVTMPGDGIGRIVLDQAIRVIDAAGFEADYVEGDIGWEFWCNEGNPLPERTIQLLEKHKIGLFGAITSKPKDEASAELSAELQGKGLVYKSPIVALRQHFKMDICLRPCKTYKGNPLNFIRRGANGEVEEPMVDVPIFRQNTEGLYGGVEWSSPDGIVYDALMTHPQFVKNFGDVPKEELSVSTRIFTKHATERILRAAFNHARKYGYKSVTVCEKPNVIRETSGMMYKMAQQLQKNDYPEIELWNTNIDAQMMWLTKNPETYGVMVAGNMFGDILSDGFAGLIGGLGFACSAQMGESGVAVFEPTHGSAPKYASYENSIVNPIAMIESACMMLDYIDENEMAQKIRKAVAAVIEDGKVRTYDMLKMAGRPDVIEKGAATTEQMTDAIIARL</sequence>
<dbReference type="InterPro" id="IPR019818">
    <property type="entry name" value="IsoCit/isopropylmalate_DH_CS"/>
</dbReference>
<reference evidence="3 4" key="1">
    <citation type="journal article" date="2015" name="Int. J. Syst. Evol. Microbiol.">
        <title>Carboxylicivirga linearis sp. nov., isolated from a sea cucumber culture pond.</title>
        <authorList>
            <person name="Wang F.Q."/>
            <person name="Zhou Y.X."/>
            <person name="Lin X.Z."/>
            <person name="Chen G.J."/>
            <person name="Du Z.J."/>
        </authorList>
    </citation>
    <scope>NUCLEOTIDE SEQUENCE [LARGE SCALE GENOMIC DNA]</scope>
    <source>
        <strain evidence="3 4">FB218</strain>
    </source>
</reference>
<dbReference type="SUPFAM" id="SSF53659">
    <property type="entry name" value="Isocitrate/Isopropylmalate dehydrogenase-like"/>
    <property type="match status" value="1"/>
</dbReference>
<dbReference type="Proteomes" id="UP000708576">
    <property type="component" value="Unassembled WGS sequence"/>
</dbReference>
<protein>
    <submittedName>
        <fullName evidence="3">Isocitrate/isopropylmalate dehydrogenase family protein</fullName>
    </submittedName>
</protein>
<gene>
    <name evidence="3" type="ORF">KEM10_14430</name>
</gene>
<dbReference type="SMART" id="SM01329">
    <property type="entry name" value="Iso_dh"/>
    <property type="match status" value="1"/>
</dbReference>
<feature type="domain" description="Isopropylmalate dehydrogenase-like" evidence="2">
    <location>
        <begin position="5"/>
        <end position="393"/>
    </location>
</feature>